<feature type="disulfide bond" evidence="1">
    <location>
        <begin position="541"/>
        <end position="575"/>
    </location>
</feature>
<protein>
    <submittedName>
        <fullName evidence="5">CAP domain-containing protein (inferred by orthology to a C. elegans protein)</fullName>
    </submittedName>
</protein>
<dbReference type="Pfam" id="PF01549">
    <property type="entry name" value="ShK"/>
    <property type="match status" value="1"/>
</dbReference>
<organism evidence="4 5">
    <name type="scientific">Strongyloides venezuelensis</name>
    <name type="common">Threadworm</name>
    <dbReference type="NCBI Taxonomy" id="75913"/>
    <lineage>
        <taxon>Eukaryota</taxon>
        <taxon>Metazoa</taxon>
        <taxon>Ecdysozoa</taxon>
        <taxon>Nematoda</taxon>
        <taxon>Chromadorea</taxon>
        <taxon>Rhabditida</taxon>
        <taxon>Tylenchina</taxon>
        <taxon>Panagrolaimomorpha</taxon>
        <taxon>Strongyloidoidea</taxon>
        <taxon>Strongyloididae</taxon>
        <taxon>Strongyloides</taxon>
    </lineage>
</organism>
<evidence type="ECO:0000313" key="5">
    <source>
        <dbReference type="WBParaSite" id="SVE_0912900.1"/>
    </source>
</evidence>
<evidence type="ECO:0000259" key="3">
    <source>
        <dbReference type="PROSITE" id="PS51670"/>
    </source>
</evidence>
<feature type="signal peptide" evidence="2">
    <location>
        <begin position="1"/>
        <end position="24"/>
    </location>
</feature>
<dbReference type="InterPro" id="IPR001283">
    <property type="entry name" value="CRISP-related"/>
</dbReference>
<proteinExistence type="predicted"/>
<dbReference type="InterPro" id="IPR014044">
    <property type="entry name" value="CAP_dom"/>
</dbReference>
<dbReference type="Gene3D" id="3.40.33.10">
    <property type="entry name" value="CAP"/>
    <property type="match status" value="1"/>
</dbReference>
<dbReference type="PROSITE" id="PS51670">
    <property type="entry name" value="SHKT"/>
    <property type="match status" value="1"/>
</dbReference>
<feature type="domain" description="ShKT" evidence="3">
    <location>
        <begin position="541"/>
        <end position="575"/>
    </location>
</feature>
<dbReference type="WBParaSite" id="SVE_0912900.1">
    <property type="protein sequence ID" value="SVE_0912900.1"/>
    <property type="gene ID" value="SVE_0912900"/>
</dbReference>
<keyword evidence="1" id="KW-1015">Disulfide bond</keyword>
<dbReference type="InterPro" id="IPR035940">
    <property type="entry name" value="CAP_sf"/>
</dbReference>
<keyword evidence="4" id="KW-1185">Reference proteome</keyword>
<dbReference type="CDD" id="cd05380">
    <property type="entry name" value="CAP_euk"/>
    <property type="match status" value="1"/>
</dbReference>
<dbReference type="InterPro" id="IPR003582">
    <property type="entry name" value="ShKT_dom"/>
</dbReference>
<dbReference type="PANTHER" id="PTHR10334">
    <property type="entry name" value="CYSTEINE-RICH SECRETORY PROTEIN-RELATED"/>
    <property type="match status" value="1"/>
</dbReference>
<sequence length="575" mass="61379">MNSYSFIFFTIILKFFFLNSVVNSLDINTGNQSVSRLTSEEQKRILQVHNDLRSGLALGSFGLPEGSSIQEMIYDPMLESYAKNHTDNCIFELSDIEEYGENIFKTNSTDTSLNSLLLAFNIWWNQIKNVNSTVFDPNDGALNFGQMAWGNTSKVGCSASDCKTFKLVLCYYYPRGNIDKNNIYEIGSYCKNDNDCINVNNGSCVIGKGLCSLKSTNEMVNITHNSEVTLNSAKEPPENSISLGNISSDLVSTVQNGLNNATSAIKNVSTDLVSHVQYTASGLLGGAANLLGDIGQTVGNVANTLLNNTNAFINSKGNNLNDTFLGTIPGFNGSLSFLINGTGNLQQIINNITGISINTANGMGSNSLNTTSNIDKLLNTTTPSTNTLLDETVGNSSGTIVPIINGTINFPSTTGLPSVILNGTNGIVSPLLNTTIVEGLLNTTSNGLLLLTSLTIANETTFAGTTSIPSALNITLSTEVVNVSSSLTSPAPTMSSILTTTCEWGIICNPSIPVTNQILANMITTPPDTSNITSVAGSSNCQDLKESCNIMVLFCSFSMYQPFMFSTCPKTCQQC</sequence>
<name>A0A0K0FJQ4_STRVS</name>
<keyword evidence="2" id="KW-0732">Signal</keyword>
<dbReference type="SUPFAM" id="SSF55797">
    <property type="entry name" value="PR-1-like"/>
    <property type="match status" value="1"/>
</dbReference>
<dbReference type="Pfam" id="PF00188">
    <property type="entry name" value="CAP"/>
    <property type="match status" value="1"/>
</dbReference>
<evidence type="ECO:0000256" key="2">
    <source>
        <dbReference type="SAM" id="SignalP"/>
    </source>
</evidence>
<evidence type="ECO:0000256" key="1">
    <source>
        <dbReference type="PROSITE-ProRule" id="PRU01005"/>
    </source>
</evidence>
<accession>A0A0K0FJQ4</accession>
<dbReference type="AlphaFoldDB" id="A0A0K0FJQ4"/>
<reference evidence="4" key="1">
    <citation type="submission" date="2014-07" db="EMBL/GenBank/DDBJ databases">
        <authorList>
            <person name="Martin A.A"/>
            <person name="De Silva N."/>
        </authorList>
    </citation>
    <scope>NUCLEOTIDE SEQUENCE</scope>
</reference>
<dbReference type="SMART" id="SM00198">
    <property type="entry name" value="SCP"/>
    <property type="match status" value="1"/>
</dbReference>
<dbReference type="Proteomes" id="UP000035680">
    <property type="component" value="Unassembled WGS sequence"/>
</dbReference>
<evidence type="ECO:0000313" key="4">
    <source>
        <dbReference type="Proteomes" id="UP000035680"/>
    </source>
</evidence>
<dbReference type="STRING" id="75913.A0A0K0FJQ4"/>
<reference evidence="5" key="2">
    <citation type="submission" date="2015-08" db="UniProtKB">
        <authorList>
            <consortium name="WormBaseParasite"/>
        </authorList>
    </citation>
    <scope>IDENTIFICATION</scope>
</reference>
<comment type="caution">
    <text evidence="1">Lacks conserved residue(s) required for the propagation of feature annotation.</text>
</comment>
<feature type="chain" id="PRO_5005329997" evidence="2">
    <location>
        <begin position="25"/>
        <end position="575"/>
    </location>
</feature>